<protein>
    <submittedName>
        <fullName evidence="1">Uncharacterized protein</fullName>
    </submittedName>
</protein>
<evidence type="ECO:0000313" key="1">
    <source>
        <dbReference type="EMBL" id="MFJ3044473.1"/>
    </source>
</evidence>
<evidence type="ECO:0000313" key="2">
    <source>
        <dbReference type="Proteomes" id="UP001617427"/>
    </source>
</evidence>
<name>A0ABW8ESP3_9BURK</name>
<reference evidence="1 2" key="1">
    <citation type="submission" date="2024-10" db="EMBL/GenBank/DDBJ databases">
        <title>The Natural Products Discovery Center: Release of the First 8490 Sequenced Strains for Exploring Actinobacteria Biosynthetic Diversity.</title>
        <authorList>
            <person name="Kalkreuter E."/>
            <person name="Kautsar S.A."/>
            <person name="Yang D."/>
            <person name="Bader C.D."/>
            <person name="Teijaro C.N."/>
            <person name="Fluegel L."/>
            <person name="Davis C.M."/>
            <person name="Simpson J.R."/>
            <person name="Lauterbach L."/>
            <person name="Steele A.D."/>
            <person name="Gui C."/>
            <person name="Meng S."/>
            <person name="Li G."/>
            <person name="Viehrig K."/>
            <person name="Ye F."/>
            <person name="Su P."/>
            <person name="Kiefer A.F."/>
            <person name="Nichols A."/>
            <person name="Cepeda A.J."/>
            <person name="Yan W."/>
            <person name="Fan B."/>
            <person name="Jiang Y."/>
            <person name="Adhikari A."/>
            <person name="Zheng C.-J."/>
            <person name="Schuster L."/>
            <person name="Cowan T.M."/>
            <person name="Smanski M.J."/>
            <person name="Chevrette M.G."/>
            <person name="De Carvalho L.P.S."/>
            <person name="Shen B."/>
        </authorList>
    </citation>
    <scope>NUCLEOTIDE SEQUENCE [LARGE SCALE GENOMIC DNA]</scope>
    <source>
        <strain evidence="1 2">NPDC087045</strain>
    </source>
</reference>
<organism evidence="1 2">
    <name type="scientific">Herbaspirillum chlorophenolicum</name>
    <dbReference type="NCBI Taxonomy" id="211589"/>
    <lineage>
        <taxon>Bacteria</taxon>
        <taxon>Pseudomonadati</taxon>
        <taxon>Pseudomonadota</taxon>
        <taxon>Betaproteobacteria</taxon>
        <taxon>Burkholderiales</taxon>
        <taxon>Oxalobacteraceae</taxon>
        <taxon>Herbaspirillum</taxon>
    </lineage>
</organism>
<dbReference type="EMBL" id="JBIUZV010000001">
    <property type="protein sequence ID" value="MFJ3044473.1"/>
    <property type="molecule type" value="Genomic_DNA"/>
</dbReference>
<dbReference type="Proteomes" id="UP001617427">
    <property type="component" value="Unassembled WGS sequence"/>
</dbReference>
<comment type="caution">
    <text evidence="1">The sequence shown here is derived from an EMBL/GenBank/DDBJ whole genome shotgun (WGS) entry which is preliminary data.</text>
</comment>
<sequence>MSATAREKLNTATIWRPNHQLQVPTAPLLHFLMILRRLLSRMTSEQAFRINHKLCEDLWPDCELAFKTTAIPEFALTIELVDYA</sequence>
<proteinExistence type="predicted"/>
<gene>
    <name evidence="1" type="ORF">ACIPEN_01465</name>
</gene>
<accession>A0ABW8ESP3</accession>
<keyword evidence="2" id="KW-1185">Reference proteome</keyword>
<dbReference type="RefSeq" id="WP_402698056.1">
    <property type="nucleotide sequence ID" value="NZ_JBIUZV010000001.1"/>
</dbReference>